<proteinExistence type="predicted"/>
<feature type="chain" id="PRO_5004557620" evidence="2">
    <location>
        <begin position="35"/>
        <end position="410"/>
    </location>
</feature>
<dbReference type="InterPro" id="IPR027417">
    <property type="entry name" value="P-loop_NTPase"/>
</dbReference>
<feature type="signal peptide" evidence="2">
    <location>
        <begin position="1"/>
        <end position="34"/>
    </location>
</feature>
<keyword evidence="1" id="KW-0472">Membrane</keyword>
<evidence type="ECO:0000256" key="1">
    <source>
        <dbReference type="SAM" id="Phobius"/>
    </source>
</evidence>
<dbReference type="AlphaFoldDB" id="S9TZS2"/>
<evidence type="ECO:0000313" key="4">
    <source>
        <dbReference type="Proteomes" id="UP000015354"/>
    </source>
</evidence>
<dbReference type="EMBL" id="ATMH01008330">
    <property type="protein sequence ID" value="EPY22138.1"/>
    <property type="molecule type" value="Genomic_DNA"/>
</dbReference>
<feature type="transmembrane region" description="Helical" evidence="1">
    <location>
        <begin position="336"/>
        <end position="355"/>
    </location>
</feature>
<dbReference type="OrthoDB" id="272681at2759"/>
<name>S9TZS2_9TRYP</name>
<comment type="caution">
    <text evidence="3">The sequence shown here is derived from an EMBL/GenBank/DDBJ whole genome shotgun (WGS) entry which is preliminary data.</text>
</comment>
<protein>
    <submittedName>
        <fullName evidence="3">Uncharacterized protein</fullName>
    </submittedName>
</protein>
<keyword evidence="1" id="KW-0812">Transmembrane</keyword>
<organism evidence="3 4">
    <name type="scientific">Strigomonas culicis</name>
    <dbReference type="NCBI Taxonomy" id="28005"/>
    <lineage>
        <taxon>Eukaryota</taxon>
        <taxon>Discoba</taxon>
        <taxon>Euglenozoa</taxon>
        <taxon>Kinetoplastea</taxon>
        <taxon>Metakinetoplastina</taxon>
        <taxon>Trypanosomatida</taxon>
        <taxon>Trypanosomatidae</taxon>
        <taxon>Strigomonadinae</taxon>
        <taxon>Strigomonas</taxon>
    </lineage>
</organism>
<keyword evidence="4" id="KW-1185">Reference proteome</keyword>
<keyword evidence="1" id="KW-1133">Transmembrane helix</keyword>
<reference evidence="3 4" key="1">
    <citation type="journal article" date="2013" name="PLoS ONE">
        <title>Predicting the Proteins of Angomonas deanei, Strigomonas culicis and Their Respective Endosymbionts Reveals New Aspects of the Trypanosomatidae Family.</title>
        <authorList>
            <person name="Motta M.C."/>
            <person name="Martins A.C."/>
            <person name="de Souza S.S."/>
            <person name="Catta-Preta C.M."/>
            <person name="Silva R."/>
            <person name="Klein C.C."/>
            <person name="de Almeida L.G."/>
            <person name="de Lima Cunha O."/>
            <person name="Ciapina L.P."/>
            <person name="Brocchi M."/>
            <person name="Colabardini A.C."/>
            <person name="de Araujo Lima B."/>
            <person name="Machado C.R."/>
            <person name="de Almeida Soares C.M."/>
            <person name="Probst C.M."/>
            <person name="de Menezes C.B."/>
            <person name="Thompson C.E."/>
            <person name="Bartholomeu D.C."/>
            <person name="Gradia D.F."/>
            <person name="Pavoni D.P."/>
            <person name="Grisard E.C."/>
            <person name="Fantinatti-Garboggini F."/>
            <person name="Marchini F.K."/>
            <person name="Rodrigues-Luiz G.F."/>
            <person name="Wagner G."/>
            <person name="Goldman G.H."/>
            <person name="Fietto J.L."/>
            <person name="Elias M.C."/>
            <person name="Goldman M.H."/>
            <person name="Sagot M.F."/>
            <person name="Pereira M."/>
            <person name="Stoco P.H."/>
            <person name="de Mendonca-Neto R.P."/>
            <person name="Teixeira S.M."/>
            <person name="Maciel T.E."/>
            <person name="de Oliveira Mendes T.A."/>
            <person name="Urmenyi T.P."/>
            <person name="de Souza W."/>
            <person name="Schenkman S."/>
            <person name="de Vasconcelos A.T."/>
        </authorList>
    </citation>
    <scope>NUCLEOTIDE SEQUENCE [LARGE SCALE GENOMIC DNA]</scope>
</reference>
<dbReference type="PANTHER" id="PTHR36978:SF4">
    <property type="entry name" value="P-LOOP CONTAINING NUCLEOSIDE TRIPHOSPHATE HYDROLASE PROTEIN"/>
    <property type="match status" value="1"/>
</dbReference>
<gene>
    <name evidence="3" type="ORF">STCU_08330</name>
</gene>
<dbReference type="Gene3D" id="3.40.50.300">
    <property type="entry name" value="P-loop containing nucleotide triphosphate hydrolases"/>
    <property type="match status" value="1"/>
</dbReference>
<sequence>MWTEMGKHSGCSYLPLLFISLLWSPPLLFPLCGGARDISTAVHIYIHRIVSFARAAMFRASRWLREPLPPKVVVLSMLPQGGPMAQALVLLGYTPYTFEDTFRKGHIASHPLEWQSVLEGRKGFDRVLLEGPIKRVEHMTLSGAAVKNAERLPDYDALVGPPATLAFEAILKTCPRSTRVVLVEEPDKLEWERQMDLLVQPLLRQTKRSTRYSPGRHLHAMVERMFEVRQVVVRGARAHSQVDTYDRARASAALQTSHLSPAACLDLFEAHVREVTPRDRLLVYRVGDGWEPLCDFLRVPVPRDPATREVVPFPPRLDAVEGVEVLRSGLSRLHRFALVLVLLGVSFMIALVTPLKDQLLNVLRLYRQAMLARLNAYVEEAKEDKAGGRVTLRQLLVASKAVTMDFERKV</sequence>
<accession>S9TZS2</accession>
<dbReference type="Proteomes" id="UP000015354">
    <property type="component" value="Unassembled WGS sequence"/>
</dbReference>
<evidence type="ECO:0000313" key="3">
    <source>
        <dbReference type="EMBL" id="EPY22138.1"/>
    </source>
</evidence>
<dbReference type="InterPro" id="IPR040632">
    <property type="entry name" value="Sulfotransfer_4"/>
</dbReference>
<dbReference type="PANTHER" id="PTHR36978">
    <property type="entry name" value="P-LOOP CONTAINING NUCLEOTIDE TRIPHOSPHATE HYDROLASE"/>
    <property type="match status" value="1"/>
</dbReference>
<evidence type="ECO:0000256" key="2">
    <source>
        <dbReference type="SAM" id="SignalP"/>
    </source>
</evidence>
<keyword evidence="2" id="KW-0732">Signal</keyword>
<dbReference type="Pfam" id="PF17784">
    <property type="entry name" value="Sulfotransfer_4"/>
    <property type="match status" value="1"/>
</dbReference>